<accession>A0ABD0LEW9</accession>
<dbReference type="PROSITE" id="PS50005">
    <property type="entry name" value="TPR"/>
    <property type="match status" value="2"/>
</dbReference>
<evidence type="ECO:0008006" key="5">
    <source>
        <dbReference type="Google" id="ProtNLM"/>
    </source>
</evidence>
<feature type="compositionally biased region" description="Acidic residues" evidence="2">
    <location>
        <begin position="45"/>
        <end position="55"/>
    </location>
</feature>
<evidence type="ECO:0000256" key="1">
    <source>
        <dbReference type="PROSITE-ProRule" id="PRU00339"/>
    </source>
</evidence>
<dbReference type="SMART" id="SM00028">
    <property type="entry name" value="TPR"/>
    <property type="match status" value="2"/>
</dbReference>
<keyword evidence="1" id="KW-0802">TPR repeat</keyword>
<evidence type="ECO:0000313" key="4">
    <source>
        <dbReference type="Proteomes" id="UP001519460"/>
    </source>
</evidence>
<dbReference type="PANTHER" id="PTHR14485">
    <property type="entry name" value="TETRATRICOPEPTIDE REPEAT PROTEIN 23"/>
    <property type="match status" value="1"/>
</dbReference>
<name>A0ABD0LEW9_9CAEN</name>
<gene>
    <name evidence="3" type="ORF">BaRGS_00010991</name>
</gene>
<sequence length="475" mass="53690">MSGEDDLDEGGRVSASPTLPVVSIGSASGSRSPFAEDRDYSDVTLSDEDEDEDDNGEIRQAESPVAGTSARRQYKTVNGKKRIDMTPPDQLLSIAQKRGKKLSILKKADRAIHEYIRCTALTRIVHGSNHWKLAESHVDLGEAYLDLKGYAPQAEYHAETAKSIMLHGAHVSESVQEKATIYKVLIRMYYILGRATTVMKKYPSEQYLMKADRIAQERSRLECVTDEDCDKMDIQLYLAMAKLYGRQKKYALAAEKYDKAIELMERVYGRDSLRLIHVLHDYGKLEQSKGRHANHEKAIDLFQQAHDVATANYKQGSAESYLNECLVSCTTIHGPHHPRSLMVQDELARLLIRTDRLEEAMTMLKSSINPKCQAFGDYSEQVSDTYKLMGSIHLSQSNIERALRSYKKCYNIEQLVLGKNHRKTKDTLRTMELLMSSPGISNKFVLNTEDELQKRPRFNSVVSRGTALGGFKPQT</sequence>
<protein>
    <recommendedName>
        <fullName evidence="5">Kinesin light chain</fullName>
    </recommendedName>
</protein>
<dbReference type="Pfam" id="PF13424">
    <property type="entry name" value="TPR_12"/>
    <property type="match status" value="1"/>
</dbReference>
<organism evidence="3 4">
    <name type="scientific">Batillaria attramentaria</name>
    <dbReference type="NCBI Taxonomy" id="370345"/>
    <lineage>
        <taxon>Eukaryota</taxon>
        <taxon>Metazoa</taxon>
        <taxon>Spiralia</taxon>
        <taxon>Lophotrochozoa</taxon>
        <taxon>Mollusca</taxon>
        <taxon>Gastropoda</taxon>
        <taxon>Caenogastropoda</taxon>
        <taxon>Sorbeoconcha</taxon>
        <taxon>Cerithioidea</taxon>
        <taxon>Batillariidae</taxon>
        <taxon>Batillaria</taxon>
    </lineage>
</organism>
<dbReference type="EMBL" id="JACVVK020000055">
    <property type="protein sequence ID" value="KAK7497857.1"/>
    <property type="molecule type" value="Genomic_DNA"/>
</dbReference>
<feature type="repeat" description="TPR" evidence="1">
    <location>
        <begin position="383"/>
        <end position="416"/>
    </location>
</feature>
<dbReference type="AlphaFoldDB" id="A0ABD0LEW9"/>
<evidence type="ECO:0000313" key="3">
    <source>
        <dbReference type="EMBL" id="KAK7497857.1"/>
    </source>
</evidence>
<proteinExistence type="predicted"/>
<dbReference type="InterPro" id="IPR011990">
    <property type="entry name" value="TPR-like_helical_dom_sf"/>
</dbReference>
<feature type="repeat" description="TPR" evidence="1">
    <location>
        <begin position="234"/>
        <end position="267"/>
    </location>
</feature>
<comment type="caution">
    <text evidence="3">The sequence shown here is derived from an EMBL/GenBank/DDBJ whole genome shotgun (WGS) entry which is preliminary data.</text>
</comment>
<dbReference type="PANTHER" id="PTHR14485:SF2">
    <property type="entry name" value="FUNGAL STAND N-TERMINAL GOODBYE DOMAIN-CONTAINING PROTEIN"/>
    <property type="match status" value="1"/>
</dbReference>
<evidence type="ECO:0000256" key="2">
    <source>
        <dbReference type="SAM" id="MobiDB-lite"/>
    </source>
</evidence>
<dbReference type="InterPro" id="IPR042621">
    <property type="entry name" value="TTC23/TTC23L"/>
</dbReference>
<feature type="region of interest" description="Disordered" evidence="2">
    <location>
        <begin position="1"/>
        <end position="82"/>
    </location>
</feature>
<keyword evidence="4" id="KW-1185">Reference proteome</keyword>
<dbReference type="Gene3D" id="1.25.40.10">
    <property type="entry name" value="Tetratricopeptide repeat domain"/>
    <property type="match status" value="2"/>
</dbReference>
<reference evidence="3 4" key="1">
    <citation type="journal article" date="2023" name="Sci. Data">
        <title>Genome assembly of the Korean intertidal mud-creeper Batillaria attramentaria.</title>
        <authorList>
            <person name="Patra A.K."/>
            <person name="Ho P.T."/>
            <person name="Jun S."/>
            <person name="Lee S.J."/>
            <person name="Kim Y."/>
            <person name="Won Y.J."/>
        </authorList>
    </citation>
    <scope>NUCLEOTIDE SEQUENCE [LARGE SCALE GENOMIC DNA]</scope>
    <source>
        <strain evidence="3">Wonlab-2016</strain>
    </source>
</reference>
<dbReference type="InterPro" id="IPR019734">
    <property type="entry name" value="TPR_rpt"/>
</dbReference>
<dbReference type="Proteomes" id="UP001519460">
    <property type="component" value="Unassembled WGS sequence"/>
</dbReference>
<dbReference type="SUPFAM" id="SSF48452">
    <property type="entry name" value="TPR-like"/>
    <property type="match status" value="2"/>
</dbReference>